<accession>A0A0C9WHT6</accession>
<dbReference type="EMBL" id="KN838971">
    <property type="protein sequence ID" value="KIJ91759.1"/>
    <property type="molecule type" value="Genomic_DNA"/>
</dbReference>
<dbReference type="HOGENOM" id="CLU_517839_0_0_1"/>
<proteinExistence type="predicted"/>
<protein>
    <submittedName>
        <fullName evidence="1">Unplaced genomic scaffold K443scaffold_436, whole genome shotgun sequence</fullName>
    </submittedName>
</protein>
<reference evidence="2" key="2">
    <citation type="submission" date="2015-01" db="EMBL/GenBank/DDBJ databases">
        <title>Evolutionary Origins and Diversification of the Mycorrhizal Mutualists.</title>
        <authorList>
            <consortium name="DOE Joint Genome Institute"/>
            <consortium name="Mycorrhizal Genomics Consortium"/>
            <person name="Kohler A."/>
            <person name="Kuo A."/>
            <person name="Nagy L.G."/>
            <person name="Floudas D."/>
            <person name="Copeland A."/>
            <person name="Barry K.W."/>
            <person name="Cichocki N."/>
            <person name="Veneault-Fourrey C."/>
            <person name="LaButti K."/>
            <person name="Lindquist E.A."/>
            <person name="Lipzen A."/>
            <person name="Lundell T."/>
            <person name="Morin E."/>
            <person name="Murat C."/>
            <person name="Riley R."/>
            <person name="Ohm R."/>
            <person name="Sun H."/>
            <person name="Tunlid A."/>
            <person name="Henrissat B."/>
            <person name="Grigoriev I.V."/>
            <person name="Hibbett D.S."/>
            <person name="Martin F."/>
        </authorList>
    </citation>
    <scope>NUCLEOTIDE SEQUENCE [LARGE SCALE GENOMIC DNA]</scope>
    <source>
        <strain evidence="2">LaAM-08-1</strain>
    </source>
</reference>
<dbReference type="AlphaFoldDB" id="A0A0C9WHT6"/>
<gene>
    <name evidence="1" type="ORF">K443DRAFT_685741</name>
</gene>
<keyword evidence="2" id="KW-1185">Reference proteome</keyword>
<sequence length="526" mass="58740">MSTEPPTPQYVREAAQAPTPDPIARLSELPIGPLSVYYCLFVEDELLESRRPVYSNDRSIGRILVKSIPPPHTVRSITRVLRQIEGFKASDTSQLFVPLSSQTPANDSTYISLSSHSLPGLSAQQPLALVVQSQASFRSKVKAENLSNVTDIHEINYVYYRLYSKEGALVSKTSFKRDEPSLGRINILSIKPPQTVTSLKARICGMEKLDSYTPNLVENIFSEKVIGNDAISFLGASYPGQQEDQPMAVICNPFDQSTKSKRVLRPLQLRLQDRSKSSNIFFAPSTKSREPEKRVAPHYIYYRVYRKGGPIGSNSPIYNDDLSIGRLMVKSITPPHTAGSLRQNLHNIESAPSTISRLLISLWSREFCDDSYRLDLSGETYPGSSEHEPVVLFLDLVGRLDLKVLDEQMMQVSGAPPKVAFVHYRLFSEDGEFASKRSFDKGDPPLGRIHVLTLRPPYTVNSLKTGIAYQEGLTPITDEMPNVQLFANLFSRDPMGDGPIIFHEGPYPGCEEGEPIALVYKKDERT</sequence>
<evidence type="ECO:0000313" key="1">
    <source>
        <dbReference type="EMBL" id="KIJ91759.1"/>
    </source>
</evidence>
<evidence type="ECO:0000313" key="2">
    <source>
        <dbReference type="Proteomes" id="UP000054477"/>
    </source>
</evidence>
<organism evidence="1 2">
    <name type="scientific">Laccaria amethystina LaAM-08-1</name>
    <dbReference type="NCBI Taxonomy" id="1095629"/>
    <lineage>
        <taxon>Eukaryota</taxon>
        <taxon>Fungi</taxon>
        <taxon>Dikarya</taxon>
        <taxon>Basidiomycota</taxon>
        <taxon>Agaricomycotina</taxon>
        <taxon>Agaricomycetes</taxon>
        <taxon>Agaricomycetidae</taxon>
        <taxon>Agaricales</taxon>
        <taxon>Agaricineae</taxon>
        <taxon>Hydnangiaceae</taxon>
        <taxon>Laccaria</taxon>
    </lineage>
</organism>
<dbReference type="Proteomes" id="UP000054477">
    <property type="component" value="Unassembled WGS sequence"/>
</dbReference>
<reference evidence="1 2" key="1">
    <citation type="submission" date="2014-04" db="EMBL/GenBank/DDBJ databases">
        <authorList>
            <consortium name="DOE Joint Genome Institute"/>
            <person name="Kuo A."/>
            <person name="Kohler A."/>
            <person name="Nagy L.G."/>
            <person name="Floudas D."/>
            <person name="Copeland A."/>
            <person name="Barry K.W."/>
            <person name="Cichocki N."/>
            <person name="Veneault-Fourrey C."/>
            <person name="LaButti K."/>
            <person name="Lindquist E.A."/>
            <person name="Lipzen A."/>
            <person name="Lundell T."/>
            <person name="Morin E."/>
            <person name="Murat C."/>
            <person name="Sun H."/>
            <person name="Tunlid A."/>
            <person name="Henrissat B."/>
            <person name="Grigoriev I.V."/>
            <person name="Hibbett D.S."/>
            <person name="Martin F."/>
            <person name="Nordberg H.P."/>
            <person name="Cantor M.N."/>
            <person name="Hua S.X."/>
        </authorList>
    </citation>
    <scope>NUCLEOTIDE SEQUENCE [LARGE SCALE GENOMIC DNA]</scope>
    <source>
        <strain evidence="1 2">LaAM-08-1</strain>
    </source>
</reference>
<dbReference type="OrthoDB" id="3283413at2759"/>
<name>A0A0C9WHT6_9AGAR</name>